<keyword evidence="1 4" id="KW-0479">Metal-binding</keyword>
<evidence type="ECO:0000256" key="5">
    <source>
        <dbReference type="SAM" id="MobiDB-lite"/>
    </source>
</evidence>
<dbReference type="SUPFAM" id="SSF90229">
    <property type="entry name" value="CCCH zinc finger"/>
    <property type="match status" value="1"/>
</dbReference>
<accession>A0A0H2RMC5</accession>
<dbReference type="GO" id="GO:0061630">
    <property type="term" value="F:ubiquitin protein ligase activity"/>
    <property type="evidence" value="ECO:0007669"/>
    <property type="project" value="InterPro"/>
</dbReference>
<dbReference type="SMART" id="SM00356">
    <property type="entry name" value="ZnF_C3H1"/>
    <property type="match status" value="3"/>
</dbReference>
<feature type="compositionally biased region" description="Acidic residues" evidence="5">
    <location>
        <begin position="319"/>
        <end position="335"/>
    </location>
</feature>
<feature type="region of interest" description="Disordered" evidence="5">
    <location>
        <begin position="319"/>
        <end position="378"/>
    </location>
</feature>
<dbReference type="Proteomes" id="UP000053477">
    <property type="component" value="Unassembled WGS sequence"/>
</dbReference>
<feature type="compositionally biased region" description="Low complexity" evidence="5">
    <location>
        <begin position="536"/>
        <end position="575"/>
    </location>
</feature>
<feature type="domain" description="C3H1-type" evidence="7">
    <location>
        <begin position="46"/>
        <end position="73"/>
    </location>
</feature>
<dbReference type="Gene3D" id="3.30.40.10">
    <property type="entry name" value="Zinc/RING finger domain, C3HC4 (zinc finger)"/>
    <property type="match status" value="1"/>
</dbReference>
<feature type="zinc finger region" description="C3H1-type" evidence="4">
    <location>
        <begin position="190"/>
        <end position="220"/>
    </location>
</feature>
<feature type="zinc finger region" description="C3H1-type" evidence="4">
    <location>
        <begin position="46"/>
        <end position="73"/>
    </location>
</feature>
<dbReference type="InterPro" id="IPR001841">
    <property type="entry name" value="Znf_RING"/>
</dbReference>
<dbReference type="GO" id="GO:0000209">
    <property type="term" value="P:protein polyubiquitination"/>
    <property type="evidence" value="ECO:0007669"/>
    <property type="project" value="InterPro"/>
</dbReference>
<feature type="zinc finger region" description="C3H1-type" evidence="4">
    <location>
        <begin position="12"/>
        <end position="40"/>
    </location>
</feature>
<feature type="compositionally biased region" description="Polar residues" evidence="5">
    <location>
        <begin position="634"/>
        <end position="643"/>
    </location>
</feature>
<gene>
    <name evidence="8" type="ORF">SCHPADRAFT_399908</name>
</gene>
<proteinExistence type="predicted"/>
<sequence>MTSTSSQRPQTSRPRGVCSYFNSPRGCLNGQMCKFLHGAEQTMSPYDTNKVCRFYSAGYCKRGDNCWFRHLSFTPPAFPTTNASSAPSDSPASNPVLAASDSEDDDNMCCICQEKPTTYGLLIGCSHICCLQCIRGWRDRIGKPVDILESGNTKKCPYCRTPSHFVTPSSFFYSSGDPRKEVVIAKYKASMARTPCKYFERSAQRHCPFGRDCFYQHKNRDGTHHVFPFGADYYLERSRQHRRNVYSGVDYESAAPGLGRALEALRQRLLAFQSSSDEDSGAFGLLEDILTSFGSNPPDDPLSYSTALRVMSNIFDEADEDDEDESIEDDEDDELPPPLEPFARPQATSERTNTPSPLPLTRSYMTSVSTDQDPEPRPIVVNDPDDFGGVAVTTTVHVHHDDVAVSSNAIDGEVLGPYVPVGADVYGMRTASGTNLSSLLHHNSADSEIYPDHPRRPRSALLSYATEHHNSFAPSAVGSHLVQQQQSVPTSPPPLEPVLRSPIIASTSRASLNCHSDDEGRSQLSLNPPNDIPATAAVRSSSAASAPPQPSVPSDSVPVAVDANPSAASASSSSSARKESRRKSERERRSFVTDGRGRVVATADSESDAAPSLFWTQPPTVIETSVVEERGAANLSNTNSVATLDSAEGDSAPS</sequence>
<dbReference type="PROSITE" id="PS50089">
    <property type="entry name" value="ZF_RING_2"/>
    <property type="match status" value="1"/>
</dbReference>
<feature type="region of interest" description="Disordered" evidence="5">
    <location>
        <begin position="511"/>
        <end position="614"/>
    </location>
</feature>
<dbReference type="InParanoid" id="A0A0H2RMC5"/>
<reference evidence="8 9" key="1">
    <citation type="submission" date="2015-04" db="EMBL/GenBank/DDBJ databases">
        <title>Complete genome sequence of Schizopora paradoxa KUC8140, a cosmopolitan wood degrader in East Asia.</title>
        <authorList>
            <consortium name="DOE Joint Genome Institute"/>
            <person name="Min B."/>
            <person name="Park H."/>
            <person name="Jang Y."/>
            <person name="Kim J.-J."/>
            <person name="Kim K.H."/>
            <person name="Pangilinan J."/>
            <person name="Lipzen A."/>
            <person name="Riley R."/>
            <person name="Grigoriev I.V."/>
            <person name="Spatafora J.W."/>
            <person name="Choi I.-G."/>
        </authorList>
    </citation>
    <scope>NUCLEOTIDE SEQUENCE [LARGE SCALE GENOMIC DNA]</scope>
    <source>
        <strain evidence="8 9">KUC8140</strain>
    </source>
</reference>
<dbReference type="InterPro" id="IPR013083">
    <property type="entry name" value="Znf_RING/FYVE/PHD"/>
</dbReference>
<feature type="domain" description="C3H1-type" evidence="7">
    <location>
        <begin position="190"/>
        <end position="220"/>
    </location>
</feature>
<feature type="region of interest" description="Disordered" evidence="5">
    <location>
        <begin position="630"/>
        <end position="654"/>
    </location>
</feature>
<dbReference type="InterPro" id="IPR045072">
    <property type="entry name" value="MKRN-like"/>
</dbReference>
<evidence type="ECO:0000313" key="9">
    <source>
        <dbReference type="Proteomes" id="UP000053477"/>
    </source>
</evidence>
<keyword evidence="3 4" id="KW-0862">Zinc</keyword>
<dbReference type="InterPro" id="IPR000571">
    <property type="entry name" value="Znf_CCCH"/>
</dbReference>
<feature type="domain" description="RING-type" evidence="6">
    <location>
        <begin position="109"/>
        <end position="160"/>
    </location>
</feature>
<evidence type="ECO:0000256" key="3">
    <source>
        <dbReference type="ARBA" id="ARBA00022833"/>
    </source>
</evidence>
<feature type="compositionally biased region" description="Basic and acidic residues" evidence="5">
    <location>
        <begin position="576"/>
        <end position="597"/>
    </location>
</feature>
<dbReference type="AlphaFoldDB" id="A0A0H2RMC5"/>
<evidence type="ECO:0000313" key="8">
    <source>
        <dbReference type="EMBL" id="KLO12762.1"/>
    </source>
</evidence>
<keyword evidence="2 4" id="KW-0863">Zinc-finger</keyword>
<dbReference type="PANTHER" id="PTHR11224:SF10">
    <property type="entry name" value="IP09428P-RELATED"/>
    <property type="match status" value="1"/>
</dbReference>
<protein>
    <recommendedName>
        <fullName evidence="10">RING-type E3 ubiquitin transferase</fullName>
    </recommendedName>
</protein>
<dbReference type="STRING" id="27342.A0A0H2RMC5"/>
<dbReference type="EMBL" id="KQ085971">
    <property type="protein sequence ID" value="KLO12762.1"/>
    <property type="molecule type" value="Genomic_DNA"/>
</dbReference>
<name>A0A0H2RMC5_9AGAM</name>
<evidence type="ECO:0008006" key="10">
    <source>
        <dbReference type="Google" id="ProtNLM"/>
    </source>
</evidence>
<dbReference type="InterPro" id="IPR036855">
    <property type="entry name" value="Znf_CCCH_sf"/>
</dbReference>
<dbReference type="SMART" id="SM00184">
    <property type="entry name" value="RING"/>
    <property type="match status" value="1"/>
</dbReference>
<dbReference type="Gene3D" id="3.30.1370.210">
    <property type="match status" value="1"/>
</dbReference>
<feature type="domain" description="C3H1-type" evidence="7">
    <location>
        <begin position="12"/>
        <end position="40"/>
    </location>
</feature>
<evidence type="ECO:0000256" key="4">
    <source>
        <dbReference type="PROSITE-ProRule" id="PRU00723"/>
    </source>
</evidence>
<feature type="region of interest" description="Disordered" evidence="5">
    <location>
        <begin position="476"/>
        <end position="499"/>
    </location>
</feature>
<dbReference type="PROSITE" id="PS50103">
    <property type="entry name" value="ZF_C3H1"/>
    <property type="match status" value="3"/>
</dbReference>
<dbReference type="GO" id="GO:0008270">
    <property type="term" value="F:zinc ion binding"/>
    <property type="evidence" value="ECO:0007669"/>
    <property type="project" value="UniProtKB-KW"/>
</dbReference>
<dbReference type="SUPFAM" id="SSF57850">
    <property type="entry name" value="RING/U-box"/>
    <property type="match status" value="1"/>
</dbReference>
<evidence type="ECO:0000256" key="2">
    <source>
        <dbReference type="ARBA" id="ARBA00022771"/>
    </source>
</evidence>
<evidence type="ECO:0000259" key="7">
    <source>
        <dbReference type="PROSITE" id="PS50103"/>
    </source>
</evidence>
<feature type="compositionally biased region" description="Polar residues" evidence="5">
    <location>
        <begin position="346"/>
        <end position="355"/>
    </location>
</feature>
<evidence type="ECO:0000259" key="6">
    <source>
        <dbReference type="PROSITE" id="PS50089"/>
    </source>
</evidence>
<organism evidence="8 9">
    <name type="scientific">Schizopora paradoxa</name>
    <dbReference type="NCBI Taxonomy" id="27342"/>
    <lineage>
        <taxon>Eukaryota</taxon>
        <taxon>Fungi</taxon>
        <taxon>Dikarya</taxon>
        <taxon>Basidiomycota</taxon>
        <taxon>Agaricomycotina</taxon>
        <taxon>Agaricomycetes</taxon>
        <taxon>Hymenochaetales</taxon>
        <taxon>Schizoporaceae</taxon>
        <taxon>Schizopora</taxon>
    </lineage>
</organism>
<keyword evidence="9" id="KW-1185">Reference proteome</keyword>
<evidence type="ECO:0000256" key="1">
    <source>
        <dbReference type="ARBA" id="ARBA00022723"/>
    </source>
</evidence>
<dbReference type="OrthoDB" id="250836at2759"/>
<dbReference type="PANTHER" id="PTHR11224">
    <property type="entry name" value="MAKORIN-RELATED"/>
    <property type="match status" value="1"/>
</dbReference>